<comment type="catalytic activity">
    <reaction evidence="10">
        <text>L-tyrosyl-[protein] + ATP = O-phospho-L-tyrosyl-[protein] + ADP + H(+)</text>
        <dbReference type="Rhea" id="RHEA:10596"/>
        <dbReference type="Rhea" id="RHEA-COMP:10136"/>
        <dbReference type="Rhea" id="RHEA-COMP:20101"/>
        <dbReference type="ChEBI" id="CHEBI:15378"/>
        <dbReference type="ChEBI" id="CHEBI:30616"/>
        <dbReference type="ChEBI" id="CHEBI:46858"/>
        <dbReference type="ChEBI" id="CHEBI:61978"/>
        <dbReference type="ChEBI" id="CHEBI:456216"/>
        <dbReference type="EC" id="2.7.10.1"/>
    </reaction>
</comment>
<keyword evidence="11" id="KW-0547">Nucleotide-binding</keyword>
<dbReference type="Gene3D" id="2.60.40.10">
    <property type="entry name" value="Immunoglobulins"/>
    <property type="match status" value="6"/>
</dbReference>
<sequence>MSPTRRKKDDTRQQYVTKDPPLKPHTSLFTPQQQKPIIRTGPQKCSTNTMPNVKPTRYYTRGKRDGNGGYRLPFTTTYCILMVAVIFLLDMGIGVSAGVPEIMIDGTELVLDTGSTLNISCRDEQPITWCTDHKLTTENFVEWFEANSTRPYISTLTISEVNYEHVGFLTCLHNTTENRLDARCDIKSPDVSSVYLYVKDEENLLAQEARIGHHSAFVGKPFTLPCKPTFPDVNVTIEKLYSSYDPRSGFLLTRTDPIAIFNCNASYKDSVDAVLLVVYFRIAQQTLSRPFVEAVGAWQENMVNLLPDDENLVAHYDVEEGQTVNLTCEIEVHSHSGGLRLEWKKLNAFSNGTGRHKLYREPQMVEDKKIRYYEISNVMLEDSGEYHCIASLLDNATEAIIVLNVVSSDDVYLEMQIEHPNITSIPETEAGIMWKVYYRAHPKPVFRWYKDGKLLDSSTDNVGHKRYDLRERRFHDGELELRIEDPVISDIGKYTLEASIHEQIGSVVMSKTVPMFFTMPAKPQLPSFTITPQQEMHKKNSLFQIICSASAYPKPDINLEFRKCSSKELCEGFVVQDMEGETVNELRKGTTENADQMVKRESMWSGRAQVPGYYRCTASNDHGNFSTKQEQFFVTDGEDTSKMFSAEVMVDGKYKNGNESVKITVVEGANVTVLCRANKMQTLTHPVWELVNTNITGFANKTSETELSYISEITVHKFTKEMNNIILVCSMGSENATVNIKVISMMFPSWKGGVAAPLEPYYELQRSGNLSLSCPVIGQPIPIITWFKDDVALMNQRHRQIIGDHISFEILKESDSGKYTCKAESRAGTISAWTRVEVVDPDAVWQTYIWIFVGVLMFILIVVISCFAKKIYQDRKLALDLQLKEQQMFNEGDPESLNPEISIDQQAELLPYDTKYEVPRDSIIFDKLLGAGAFGRVYRATAINLLPGQARTTVAVKMMKSRTDSAQLKALRSEVKIMIHIGRHINIVNLLGAHSKDLASKGELLLLVEYCRFGNILDFMHRHRKGFVNQINEDDKIDPSITDLRVRQRSGSGSRGRLSRNLKYAHLAFNHNSVHYTPDQLFDLENSSMQDILLTSPSPQHSPGIPGEPIETFRARTTSCSSNHHITSNMSTMTCESSTGASDGYINSREFSNQPDLLCSKDLLCWGYQIAKGMEYLAFKKVLHGDLAARNVLLAEDNIVKISDFGLAKDIYKNENYKKKSDGPVPVKWLALECLQDRIFSTQSDVWSFGVVMWEIFSLGQVPYPGVEYDESFVAKLEKGVRLEQPRYSTYSLYRLMLECWRKEPMERPTFSDLEHSLGEMLGDAQKQYYLELNKPYLEDNPETSFLDKFQSQDYSAKVPETCSEMDLDMDGYEMPFSPSPFGAVALPPVEVHGGMSLTPRLTPMQMEYIHQSSAVPSPRMVDEADGVYLPMSSPSRKSASVFNFDPEAVTFIVQRDSRMMEEEDWVDERGTDEVYLSMNPGTNSPKSVTTELQQHSPGGVRLASMSEETRSNKENYVNSSISLATSPISFRQKLIRQTSERDREKHDSGVYSPTALMQTNPSYVMMNGFPKTDENNYISKDDNDMKKNFENPNYENLHQVKDVCSPVNRDYLKESKTSEEYVNLLPSDMNRNRTVSEASSGLGSINEESPSLTRENPWKSTLRADAIIEESALA</sequence>
<evidence type="ECO:0000256" key="3">
    <source>
        <dbReference type="ARBA" id="ARBA00022692"/>
    </source>
</evidence>
<feature type="compositionally biased region" description="Polar residues" evidence="12">
    <location>
        <begin position="1480"/>
        <end position="1497"/>
    </location>
</feature>
<keyword evidence="5 13" id="KW-0472">Membrane</keyword>
<dbReference type="GO" id="GO:0005524">
    <property type="term" value="F:ATP binding"/>
    <property type="evidence" value="ECO:0007669"/>
    <property type="project" value="UniProtKB-UniRule"/>
</dbReference>
<dbReference type="InterPro" id="IPR013098">
    <property type="entry name" value="Ig_I-set"/>
</dbReference>
<comment type="subcellular location">
    <subcellularLocation>
        <location evidence="1">Membrane</location>
        <topology evidence="1">Single-pass membrane protein</topology>
    </subcellularLocation>
</comment>
<dbReference type="PROSITE" id="PS50011">
    <property type="entry name" value="PROTEIN_KINASE_DOM"/>
    <property type="match status" value="1"/>
</dbReference>
<dbReference type="GO" id="GO:0004714">
    <property type="term" value="F:transmembrane receptor protein tyrosine kinase activity"/>
    <property type="evidence" value="ECO:0007669"/>
    <property type="project" value="UniProtKB-EC"/>
</dbReference>
<dbReference type="Proteomes" id="UP001292094">
    <property type="component" value="Unassembled WGS sequence"/>
</dbReference>
<dbReference type="SUPFAM" id="SSF56112">
    <property type="entry name" value="Protein kinase-like (PK-like)"/>
    <property type="match status" value="1"/>
</dbReference>
<dbReference type="PROSITE" id="PS50835">
    <property type="entry name" value="IG_LIKE"/>
    <property type="match status" value="4"/>
</dbReference>
<evidence type="ECO:0000256" key="8">
    <source>
        <dbReference type="ARBA" id="ARBA00023180"/>
    </source>
</evidence>
<dbReference type="GO" id="GO:0005886">
    <property type="term" value="C:plasma membrane"/>
    <property type="evidence" value="ECO:0007669"/>
    <property type="project" value="TreeGrafter"/>
</dbReference>
<reference evidence="16" key="1">
    <citation type="submission" date="2023-11" db="EMBL/GenBank/DDBJ databases">
        <title>Genome assemblies of two species of porcelain crab, Petrolisthes cinctipes and Petrolisthes manimaculis (Anomura: Porcellanidae).</title>
        <authorList>
            <person name="Angst P."/>
        </authorList>
    </citation>
    <scope>NUCLEOTIDE SEQUENCE</scope>
    <source>
        <strain evidence="16">PB745_02</strain>
        <tissue evidence="16">Gill</tissue>
    </source>
</reference>
<evidence type="ECO:0000256" key="11">
    <source>
        <dbReference type="PROSITE-ProRule" id="PRU10141"/>
    </source>
</evidence>
<feature type="domain" description="Protein kinase" evidence="14">
    <location>
        <begin position="923"/>
        <end position="1319"/>
    </location>
</feature>
<keyword evidence="3 13" id="KW-0812">Transmembrane</keyword>
<evidence type="ECO:0000256" key="9">
    <source>
        <dbReference type="ARBA" id="ARBA00023319"/>
    </source>
</evidence>
<organism evidence="16 17">
    <name type="scientific">Petrolisthes manimaculis</name>
    <dbReference type="NCBI Taxonomy" id="1843537"/>
    <lineage>
        <taxon>Eukaryota</taxon>
        <taxon>Metazoa</taxon>
        <taxon>Ecdysozoa</taxon>
        <taxon>Arthropoda</taxon>
        <taxon>Crustacea</taxon>
        <taxon>Multicrustacea</taxon>
        <taxon>Malacostraca</taxon>
        <taxon>Eumalacostraca</taxon>
        <taxon>Eucarida</taxon>
        <taxon>Decapoda</taxon>
        <taxon>Pleocyemata</taxon>
        <taxon>Anomura</taxon>
        <taxon>Galatheoidea</taxon>
        <taxon>Porcellanidae</taxon>
        <taxon>Petrolisthes</taxon>
    </lineage>
</organism>
<evidence type="ECO:0000256" key="1">
    <source>
        <dbReference type="ARBA" id="ARBA00004167"/>
    </source>
</evidence>
<dbReference type="InterPro" id="IPR011009">
    <property type="entry name" value="Kinase-like_dom_sf"/>
</dbReference>
<feature type="region of interest" description="Disordered" evidence="12">
    <location>
        <begin position="41"/>
        <end position="60"/>
    </location>
</feature>
<feature type="domain" description="Ig-like" evidence="15">
    <location>
        <begin position="757"/>
        <end position="831"/>
    </location>
</feature>
<keyword evidence="11" id="KW-0067">ATP-binding</keyword>
<gene>
    <name evidence="16" type="ORF">Pmani_022069</name>
</gene>
<dbReference type="EMBL" id="JAWZYT010002181">
    <property type="protein sequence ID" value="KAK4306092.1"/>
    <property type="molecule type" value="Genomic_DNA"/>
</dbReference>
<dbReference type="SUPFAM" id="SSF48726">
    <property type="entry name" value="Immunoglobulin"/>
    <property type="match status" value="3"/>
</dbReference>
<evidence type="ECO:0000256" key="10">
    <source>
        <dbReference type="ARBA" id="ARBA00051243"/>
    </source>
</evidence>
<dbReference type="InterPro" id="IPR000719">
    <property type="entry name" value="Prot_kinase_dom"/>
</dbReference>
<dbReference type="EC" id="2.7.10.1" evidence="2"/>
<feature type="region of interest" description="Disordered" evidence="12">
    <location>
        <begin position="1"/>
        <end position="35"/>
    </location>
</feature>
<keyword evidence="6" id="KW-1015">Disulfide bond</keyword>
<dbReference type="PANTHER" id="PTHR24416">
    <property type="entry name" value="TYROSINE-PROTEIN KINASE RECEPTOR"/>
    <property type="match status" value="1"/>
</dbReference>
<dbReference type="InterPro" id="IPR003599">
    <property type="entry name" value="Ig_sub"/>
</dbReference>
<dbReference type="InterPro" id="IPR008266">
    <property type="entry name" value="Tyr_kinase_AS"/>
</dbReference>
<feature type="transmembrane region" description="Helical" evidence="13">
    <location>
        <begin position="70"/>
        <end position="89"/>
    </location>
</feature>
<evidence type="ECO:0000256" key="13">
    <source>
        <dbReference type="SAM" id="Phobius"/>
    </source>
</evidence>
<dbReference type="SMART" id="SM00408">
    <property type="entry name" value="IGc2"/>
    <property type="match status" value="3"/>
</dbReference>
<dbReference type="InterPro" id="IPR017441">
    <property type="entry name" value="Protein_kinase_ATP_BS"/>
</dbReference>
<feature type="compositionally biased region" description="Polar residues" evidence="12">
    <location>
        <begin position="1633"/>
        <end position="1655"/>
    </location>
</feature>
<dbReference type="GO" id="GO:0043235">
    <property type="term" value="C:receptor complex"/>
    <property type="evidence" value="ECO:0007669"/>
    <property type="project" value="TreeGrafter"/>
</dbReference>
<dbReference type="SMART" id="SM00409">
    <property type="entry name" value="IG"/>
    <property type="match status" value="5"/>
</dbReference>
<dbReference type="PANTHER" id="PTHR24416:SF600">
    <property type="entry name" value="PDGF- AND VEGF-RECEPTOR RELATED, ISOFORM J"/>
    <property type="match status" value="1"/>
</dbReference>
<keyword evidence="17" id="KW-1185">Reference proteome</keyword>
<evidence type="ECO:0000259" key="14">
    <source>
        <dbReference type="PROSITE" id="PS50011"/>
    </source>
</evidence>
<keyword evidence="7" id="KW-0675">Receptor</keyword>
<feature type="region of interest" description="Disordered" evidence="12">
    <location>
        <begin position="1463"/>
        <end position="1513"/>
    </location>
</feature>
<feature type="domain" description="Ig-like" evidence="15">
    <location>
        <begin position="100"/>
        <end position="181"/>
    </location>
</feature>
<feature type="binding site" evidence="11">
    <location>
        <position position="957"/>
    </location>
    <ligand>
        <name>ATP</name>
        <dbReference type="ChEBI" id="CHEBI:30616"/>
    </ligand>
</feature>
<dbReference type="InterPro" id="IPR003598">
    <property type="entry name" value="Ig_sub2"/>
</dbReference>
<comment type="caution">
    <text evidence="16">The sequence shown here is derived from an EMBL/GenBank/DDBJ whole genome shotgun (WGS) entry which is preliminary data.</text>
</comment>
<proteinExistence type="predicted"/>
<dbReference type="InterPro" id="IPR007110">
    <property type="entry name" value="Ig-like_dom"/>
</dbReference>
<dbReference type="Gene3D" id="3.30.200.20">
    <property type="entry name" value="Phosphorylase Kinase, domain 1"/>
    <property type="match status" value="1"/>
</dbReference>
<feature type="domain" description="Ig-like" evidence="15">
    <location>
        <begin position="307"/>
        <end position="404"/>
    </location>
</feature>
<evidence type="ECO:0000259" key="15">
    <source>
        <dbReference type="PROSITE" id="PS50835"/>
    </source>
</evidence>
<dbReference type="Pfam" id="PF07714">
    <property type="entry name" value="PK_Tyr_Ser-Thr"/>
    <property type="match status" value="1"/>
</dbReference>
<evidence type="ECO:0000256" key="7">
    <source>
        <dbReference type="ARBA" id="ARBA00023170"/>
    </source>
</evidence>
<evidence type="ECO:0000256" key="12">
    <source>
        <dbReference type="SAM" id="MobiDB-lite"/>
    </source>
</evidence>
<name>A0AAE1U1J3_9EUCA</name>
<keyword evidence="4 13" id="KW-1133">Transmembrane helix</keyword>
<keyword evidence="9" id="KW-0393">Immunoglobulin domain</keyword>
<evidence type="ECO:0000313" key="17">
    <source>
        <dbReference type="Proteomes" id="UP001292094"/>
    </source>
</evidence>
<dbReference type="Gene3D" id="1.10.510.10">
    <property type="entry name" value="Transferase(Phosphotransferase) domain 1"/>
    <property type="match status" value="1"/>
</dbReference>
<dbReference type="PROSITE" id="PS00109">
    <property type="entry name" value="PROTEIN_KINASE_TYR"/>
    <property type="match status" value="1"/>
</dbReference>
<evidence type="ECO:0000256" key="4">
    <source>
        <dbReference type="ARBA" id="ARBA00022989"/>
    </source>
</evidence>
<dbReference type="InterPro" id="IPR050122">
    <property type="entry name" value="RTK"/>
</dbReference>
<keyword evidence="8" id="KW-0325">Glycoprotein</keyword>
<dbReference type="CDD" id="cd00096">
    <property type="entry name" value="Ig"/>
    <property type="match status" value="1"/>
</dbReference>
<accession>A0AAE1U1J3</accession>
<evidence type="ECO:0000313" key="16">
    <source>
        <dbReference type="EMBL" id="KAK4306092.1"/>
    </source>
</evidence>
<dbReference type="FunFam" id="1.10.510.10:FF:000373">
    <property type="entry name" value="Receptor protein-tyrosine kinase"/>
    <property type="match status" value="1"/>
</dbReference>
<dbReference type="Pfam" id="PF07679">
    <property type="entry name" value="I-set"/>
    <property type="match status" value="1"/>
</dbReference>
<dbReference type="InterPro" id="IPR013151">
    <property type="entry name" value="Immunoglobulin_dom"/>
</dbReference>
<dbReference type="InterPro" id="IPR036179">
    <property type="entry name" value="Ig-like_dom_sf"/>
</dbReference>
<evidence type="ECO:0000256" key="6">
    <source>
        <dbReference type="ARBA" id="ARBA00023157"/>
    </source>
</evidence>
<feature type="region of interest" description="Disordered" evidence="12">
    <location>
        <begin position="1633"/>
        <end position="1658"/>
    </location>
</feature>
<evidence type="ECO:0000256" key="5">
    <source>
        <dbReference type="ARBA" id="ARBA00023136"/>
    </source>
</evidence>
<dbReference type="GO" id="GO:0007169">
    <property type="term" value="P:cell surface receptor protein tyrosine kinase signaling pathway"/>
    <property type="evidence" value="ECO:0007669"/>
    <property type="project" value="TreeGrafter"/>
</dbReference>
<evidence type="ECO:0000256" key="2">
    <source>
        <dbReference type="ARBA" id="ARBA00011902"/>
    </source>
</evidence>
<feature type="domain" description="Ig-like" evidence="15">
    <location>
        <begin position="526"/>
        <end position="635"/>
    </location>
</feature>
<dbReference type="InterPro" id="IPR013783">
    <property type="entry name" value="Ig-like_fold"/>
</dbReference>
<dbReference type="PROSITE" id="PS00107">
    <property type="entry name" value="PROTEIN_KINASE_ATP"/>
    <property type="match status" value="1"/>
</dbReference>
<dbReference type="Pfam" id="PF00047">
    <property type="entry name" value="ig"/>
    <property type="match status" value="1"/>
</dbReference>
<dbReference type="InterPro" id="IPR001245">
    <property type="entry name" value="Ser-Thr/Tyr_kinase_cat_dom"/>
</dbReference>
<protein>
    <recommendedName>
        <fullName evidence="2">receptor protein-tyrosine kinase</fullName>
        <ecNumber evidence="2">2.7.10.1</ecNumber>
    </recommendedName>
</protein>